<dbReference type="AlphaFoldDB" id="A0A0H2YES9"/>
<evidence type="ECO:0000313" key="2">
    <source>
        <dbReference type="EMBL" id="ABG17134.1"/>
    </source>
</evidence>
<evidence type="ECO:0000313" key="3">
    <source>
        <dbReference type="Proteomes" id="UP000008936"/>
    </source>
</evidence>
<proteinExistence type="predicted"/>
<dbReference type="Proteomes" id="UP000008936">
    <property type="component" value="Chromosome"/>
</dbReference>
<keyword evidence="1" id="KW-1133">Transmembrane helix</keyword>
<dbReference type="EMBL" id="CP000305">
    <property type="protein sequence ID" value="ABG17134.1"/>
    <property type="molecule type" value="Genomic_DNA"/>
</dbReference>
<organism evidence="2 3">
    <name type="scientific">Yersinia pestis bv. Antiqua (strain Nepal516)</name>
    <dbReference type="NCBI Taxonomy" id="377628"/>
    <lineage>
        <taxon>Bacteria</taxon>
        <taxon>Pseudomonadati</taxon>
        <taxon>Pseudomonadota</taxon>
        <taxon>Gammaproteobacteria</taxon>
        <taxon>Enterobacterales</taxon>
        <taxon>Yersiniaceae</taxon>
        <taxon>Yersinia</taxon>
    </lineage>
</organism>
<dbReference type="HOGENOM" id="CLU_3049563_0_0_6"/>
<sequence length="54" mass="6622">MQYKKPENFTHFGEKSNLKRRFLFAHFVLSTIFIVYRHFLREIYTHFTPVNATV</sequence>
<protein>
    <submittedName>
        <fullName evidence="2">Uncharacterized protein</fullName>
    </submittedName>
</protein>
<keyword evidence="1" id="KW-0472">Membrane</keyword>
<reference evidence="2 3" key="1">
    <citation type="journal article" date="2006" name="J. Bacteriol.">
        <title>Complete genome sequence of Yersinia pestis strains Antiqua and Nepal516: evidence of gene reduction in an emerging pathogen.</title>
        <authorList>
            <person name="Chain P.S."/>
            <person name="Hu P."/>
            <person name="Malfatti S.A."/>
            <person name="Radnedge L."/>
            <person name="Larimer F."/>
            <person name="Vergez L.M."/>
            <person name="Worsham P."/>
            <person name="Chu M.C."/>
            <person name="Andersen G.L."/>
        </authorList>
    </citation>
    <scope>NUCLEOTIDE SEQUENCE [LARGE SCALE GENOMIC DNA]</scope>
    <source>
        <strain evidence="2 3">Nepal516</strain>
    </source>
</reference>
<keyword evidence="1" id="KW-0812">Transmembrane</keyword>
<dbReference type="KEGG" id="ypn:YPN_0802"/>
<name>A0A0H2YES9_YERPN</name>
<feature type="transmembrane region" description="Helical" evidence="1">
    <location>
        <begin position="21"/>
        <end position="39"/>
    </location>
</feature>
<gene>
    <name evidence="2" type="ordered locus">YPN_0802</name>
</gene>
<accession>A0A0H2YES9</accession>
<evidence type="ECO:0000256" key="1">
    <source>
        <dbReference type="SAM" id="Phobius"/>
    </source>
</evidence>